<evidence type="ECO:0000313" key="4">
    <source>
        <dbReference type="EMBL" id="MFB9761118.1"/>
    </source>
</evidence>
<dbReference type="EMBL" id="JBHMAF010000188">
    <property type="protein sequence ID" value="MFB9761118.1"/>
    <property type="molecule type" value="Genomic_DNA"/>
</dbReference>
<gene>
    <name evidence="4" type="ORF">ACFFMS_22985</name>
</gene>
<dbReference type="Proteomes" id="UP001589609">
    <property type="component" value="Unassembled WGS sequence"/>
</dbReference>
<dbReference type="InterPro" id="IPR009988">
    <property type="entry name" value="DUF1510"/>
</dbReference>
<protein>
    <submittedName>
        <fullName evidence="4">YrrS family protein</fullName>
    </submittedName>
</protein>
<feature type="compositionally biased region" description="Basic and acidic residues" evidence="1">
    <location>
        <begin position="50"/>
        <end position="60"/>
    </location>
</feature>
<evidence type="ECO:0000256" key="2">
    <source>
        <dbReference type="SAM" id="Phobius"/>
    </source>
</evidence>
<dbReference type="Pfam" id="PF07423">
    <property type="entry name" value="DUF1510"/>
    <property type="match status" value="1"/>
</dbReference>
<feature type="transmembrane region" description="Helical" evidence="2">
    <location>
        <begin position="21"/>
        <end position="42"/>
    </location>
</feature>
<evidence type="ECO:0000259" key="3">
    <source>
        <dbReference type="Pfam" id="PF07423"/>
    </source>
</evidence>
<evidence type="ECO:0000313" key="5">
    <source>
        <dbReference type="Proteomes" id="UP001589609"/>
    </source>
</evidence>
<keyword evidence="2" id="KW-0812">Transmembrane</keyword>
<sequence length="206" mass="22948">MSQIPNNSRFQTKQGRRRKGLLLNILLGIVLLTAVTVAYQLFTSSPEQTATKETKTKETKTTSAAQKKKEDTGQLVVKEDDKDSAKEEEASTQPTEDTKVAVEDQTDPAVQEAYTNPSWQAISTSQSGPHTTQFDDSTQDWKEMTQAISYAIQVPADTLTIWYLGNNGPNKAVGTVTAKATKQKYKVYIEWVDNEGWKPTLVQLMK</sequence>
<keyword evidence="5" id="KW-1185">Reference proteome</keyword>
<proteinExistence type="predicted"/>
<dbReference type="RefSeq" id="WP_379951354.1">
    <property type="nucleotide sequence ID" value="NZ_JBHMAF010000188.1"/>
</dbReference>
<keyword evidence="2" id="KW-0472">Membrane</keyword>
<evidence type="ECO:0000256" key="1">
    <source>
        <dbReference type="SAM" id="MobiDB-lite"/>
    </source>
</evidence>
<name>A0ABV5WKH5_9BACI</name>
<comment type="caution">
    <text evidence="4">The sequence shown here is derived from an EMBL/GenBank/DDBJ whole genome shotgun (WGS) entry which is preliminary data.</text>
</comment>
<feature type="compositionally biased region" description="Basic and acidic residues" evidence="1">
    <location>
        <begin position="67"/>
        <end position="89"/>
    </location>
</feature>
<organism evidence="4 5">
    <name type="scientific">Ectobacillus funiculus</name>
    <dbReference type="NCBI Taxonomy" id="137993"/>
    <lineage>
        <taxon>Bacteria</taxon>
        <taxon>Bacillati</taxon>
        <taxon>Bacillota</taxon>
        <taxon>Bacilli</taxon>
        <taxon>Bacillales</taxon>
        <taxon>Bacillaceae</taxon>
        <taxon>Ectobacillus</taxon>
    </lineage>
</organism>
<reference evidence="4 5" key="1">
    <citation type="submission" date="2024-09" db="EMBL/GenBank/DDBJ databases">
        <authorList>
            <person name="Sun Q."/>
            <person name="Mori K."/>
        </authorList>
    </citation>
    <scope>NUCLEOTIDE SEQUENCE [LARGE SCALE GENOMIC DNA]</scope>
    <source>
        <strain evidence="4 5">JCM 11201</strain>
    </source>
</reference>
<keyword evidence="2" id="KW-1133">Transmembrane helix</keyword>
<feature type="region of interest" description="Disordered" evidence="1">
    <location>
        <begin position="48"/>
        <end position="102"/>
    </location>
</feature>
<accession>A0ABV5WKH5</accession>
<feature type="domain" description="DUF1510" evidence="3">
    <location>
        <begin position="115"/>
        <end position="203"/>
    </location>
</feature>